<organism evidence="2 3">
    <name type="scientific">Magallana gigas</name>
    <name type="common">Pacific oyster</name>
    <name type="synonym">Crassostrea gigas</name>
    <dbReference type="NCBI Taxonomy" id="29159"/>
    <lineage>
        <taxon>Eukaryota</taxon>
        <taxon>Metazoa</taxon>
        <taxon>Spiralia</taxon>
        <taxon>Lophotrochozoa</taxon>
        <taxon>Mollusca</taxon>
        <taxon>Bivalvia</taxon>
        <taxon>Autobranchia</taxon>
        <taxon>Pteriomorphia</taxon>
        <taxon>Ostreida</taxon>
        <taxon>Ostreoidea</taxon>
        <taxon>Ostreidae</taxon>
        <taxon>Magallana</taxon>
    </lineage>
</organism>
<evidence type="ECO:0000256" key="1">
    <source>
        <dbReference type="SAM" id="MobiDB-lite"/>
    </source>
</evidence>
<proteinExistence type="predicted"/>
<feature type="region of interest" description="Disordered" evidence="1">
    <location>
        <begin position="153"/>
        <end position="175"/>
    </location>
</feature>
<feature type="compositionally biased region" description="Basic and acidic residues" evidence="1">
    <location>
        <begin position="1"/>
        <end position="10"/>
    </location>
</feature>
<protein>
    <submittedName>
        <fullName evidence="2">Uncharacterized protein</fullName>
    </submittedName>
</protein>
<dbReference type="EnsemblMetazoa" id="G14633.6">
    <property type="protein sequence ID" value="G14633.6:cds"/>
    <property type="gene ID" value="G14633"/>
</dbReference>
<dbReference type="AlphaFoldDB" id="A0A8W8IJS4"/>
<feature type="compositionally biased region" description="Polar residues" evidence="1">
    <location>
        <begin position="153"/>
        <end position="165"/>
    </location>
</feature>
<name>A0A8W8IJS4_MAGGI</name>
<dbReference type="EnsemblMetazoa" id="G14633.3">
    <property type="protein sequence ID" value="G14633.3:cds"/>
    <property type="gene ID" value="G14633"/>
</dbReference>
<dbReference type="EnsemblMetazoa" id="G14633.4">
    <property type="protein sequence ID" value="G14633.4:cds"/>
    <property type="gene ID" value="G14633"/>
</dbReference>
<dbReference type="EnsemblMetazoa" id="G14633.9">
    <property type="protein sequence ID" value="G14633.9:cds"/>
    <property type="gene ID" value="G14633"/>
</dbReference>
<dbReference type="OMA" id="EYSHIRT"/>
<keyword evidence="3" id="KW-1185">Reference proteome</keyword>
<reference evidence="2" key="1">
    <citation type="submission" date="2022-08" db="UniProtKB">
        <authorList>
            <consortium name="EnsemblMetazoa"/>
        </authorList>
    </citation>
    <scope>IDENTIFICATION</scope>
    <source>
        <strain evidence="2">05x7-T-G4-1.051#20</strain>
    </source>
</reference>
<evidence type="ECO:0000313" key="2">
    <source>
        <dbReference type="EnsemblMetazoa" id="G14633.4:cds"/>
    </source>
</evidence>
<feature type="region of interest" description="Disordered" evidence="1">
    <location>
        <begin position="1"/>
        <end position="55"/>
    </location>
</feature>
<dbReference type="EnsemblMetazoa" id="G14633.2">
    <property type="protein sequence ID" value="G14633.2:cds"/>
    <property type="gene ID" value="G14633"/>
</dbReference>
<accession>A0A8W8IJS4</accession>
<sequence>MFHGEPKPDRASSGSKMVHQPVLDGRFRNRQSHSSENRHHVYSDNDMSPEETSPNFLLPLTKRDFYTRKDTARKNLLGYLYTRQPQLHRSYSFIAGEKPVNEPGLPKIASFSREKTNADPNKSKSRSFDLTHHDVHISQFKVSQVREFLKSGSTRSNHSLINDNGSPERSRSNSNKIFFPDITEDVNNNDKYVNDACSNEDLLERPQRGEKLTTFVPSRLVGNEAKLFPSRHRPLTPNLLKKLDRLKIPNRIRTKDWIDMLPSDTRAYIGESRINAQYVPDDIND</sequence>
<dbReference type="EnsemblMetazoa" id="G14633.1">
    <property type="protein sequence ID" value="G14633.1:cds"/>
    <property type="gene ID" value="G14633"/>
</dbReference>
<dbReference type="EnsemblMetazoa" id="G14633.5">
    <property type="protein sequence ID" value="G14633.5:cds"/>
    <property type="gene ID" value="G14633"/>
</dbReference>
<dbReference type="Proteomes" id="UP000005408">
    <property type="component" value="Unassembled WGS sequence"/>
</dbReference>
<evidence type="ECO:0000313" key="3">
    <source>
        <dbReference type="Proteomes" id="UP000005408"/>
    </source>
</evidence>
<feature type="compositionally biased region" description="Basic and acidic residues" evidence="1">
    <location>
        <begin position="33"/>
        <end position="43"/>
    </location>
</feature>
<dbReference type="OrthoDB" id="6118467at2759"/>
<dbReference type="EnsemblMetazoa" id="G14633.8">
    <property type="protein sequence ID" value="G14633.8:cds"/>
    <property type="gene ID" value="G14633"/>
</dbReference>
<dbReference type="EnsemblMetazoa" id="G14633.7">
    <property type="protein sequence ID" value="G14633.7:cds"/>
    <property type="gene ID" value="G14633"/>
</dbReference>